<gene>
    <name evidence="1" type="ORF">IAB38_01815</name>
</gene>
<dbReference type="EMBL" id="DVHC01000021">
    <property type="protein sequence ID" value="HIR58763.1"/>
    <property type="molecule type" value="Genomic_DNA"/>
</dbReference>
<accession>A0A9D1J2V4</accession>
<sequence length="320" mass="37498">MKSLRDRNDKIAFNSIKYKRGFSNEELTLLEDLLIFNRRYEEVFFNTKIDDDKLELIDSVIDDKLKSISPTLAFKFLNRIWTIYNEGDGTLDAKIINGIDFDLAANRLTIQLLDRATDDISFLNNYNTRSRGLGIYLDYNFYNKIYGSGLKANKMLALDHVELFLTLLNESKNIDKHLIDYITDVYLFLYKDIYDEVLRCNLTKDSAIILAQRFNGYEKYIINHKTDIKERNFSIQFASEAVSMLTYKDKDLTENDLEYLKAGKVYLDSILMLLKDFEIDKVLSVYQESEQNVDTRECTKSLSYVKKSIAERDEKTKRNS</sequence>
<evidence type="ECO:0000313" key="2">
    <source>
        <dbReference type="Proteomes" id="UP000824232"/>
    </source>
</evidence>
<reference evidence="1" key="1">
    <citation type="submission" date="2020-10" db="EMBL/GenBank/DDBJ databases">
        <authorList>
            <person name="Gilroy R."/>
        </authorList>
    </citation>
    <scope>NUCLEOTIDE SEQUENCE</scope>
    <source>
        <strain evidence="1">CHK184-20233</strain>
    </source>
</reference>
<reference evidence="1" key="2">
    <citation type="journal article" date="2021" name="PeerJ">
        <title>Extensive microbial diversity within the chicken gut microbiome revealed by metagenomics and culture.</title>
        <authorList>
            <person name="Gilroy R."/>
            <person name="Ravi A."/>
            <person name="Getino M."/>
            <person name="Pursley I."/>
            <person name="Horton D.L."/>
            <person name="Alikhan N.F."/>
            <person name="Baker D."/>
            <person name="Gharbi K."/>
            <person name="Hall N."/>
            <person name="Watson M."/>
            <person name="Adriaenssens E.M."/>
            <person name="Foster-Nyarko E."/>
            <person name="Jarju S."/>
            <person name="Secka A."/>
            <person name="Antonio M."/>
            <person name="Oren A."/>
            <person name="Chaudhuri R.R."/>
            <person name="La Ragione R."/>
            <person name="Hildebrand F."/>
            <person name="Pallen M.J."/>
        </authorList>
    </citation>
    <scope>NUCLEOTIDE SEQUENCE</scope>
    <source>
        <strain evidence="1">CHK184-20233</strain>
    </source>
</reference>
<organism evidence="1 2">
    <name type="scientific">Candidatus Onthousia excrementipullorum</name>
    <dbReference type="NCBI Taxonomy" id="2840884"/>
    <lineage>
        <taxon>Bacteria</taxon>
        <taxon>Bacillati</taxon>
        <taxon>Bacillota</taxon>
        <taxon>Bacilli</taxon>
        <taxon>Candidatus Onthousia</taxon>
    </lineage>
</organism>
<name>A0A9D1J2V4_9FIRM</name>
<dbReference type="Proteomes" id="UP000824232">
    <property type="component" value="Unassembled WGS sequence"/>
</dbReference>
<proteinExistence type="predicted"/>
<protein>
    <submittedName>
        <fullName evidence="1">Uncharacterized protein</fullName>
    </submittedName>
</protein>
<evidence type="ECO:0000313" key="1">
    <source>
        <dbReference type="EMBL" id="HIR58763.1"/>
    </source>
</evidence>
<dbReference type="AlphaFoldDB" id="A0A9D1J2V4"/>
<comment type="caution">
    <text evidence="1">The sequence shown here is derived from an EMBL/GenBank/DDBJ whole genome shotgun (WGS) entry which is preliminary data.</text>
</comment>